<keyword evidence="4" id="KW-1185">Reference proteome</keyword>
<protein>
    <submittedName>
        <fullName evidence="3">Minor structural protein</fullName>
    </submittedName>
</protein>
<dbReference type="GO" id="GO:0051701">
    <property type="term" value="P:biological process involved in interaction with host"/>
    <property type="evidence" value="ECO:0007669"/>
    <property type="project" value="UniProtKB-ARBA"/>
</dbReference>
<sequence>MDDKKLSPVNYQTPILDIQPYPYYLPTANDGSLTMLEKVNAIIYHLQYIDEIFKDIVDKWNELVKWLEDGMKKIIEDILAKWLEDGTIEELLKGALKDYVTRKELEQELSDLMDKITKQINEAIDALFIRESTTYTIGEGGDYPTLNKAVDALSEKIVANRGQITWKILKDHELKEQVFLEGLNLSYVTIISEDERVNVDTRYLTQDVEVKIDPEYTVTPIFYCKNGSLPNIGTIFDLCNCGDKVNACGAHLDNSDVRILSGAGFLNASYIGLSAVNGSSVVAHGGTVDNSGNRSQVVEGGSIPTRGDGFRIWNSTLSATYATANRCGDVGFNISQGSSAQLNSATATNCGHHNILITSGSQASARRGVFDDALDDCVTVYAGGALDARYASMLRGGASGIVVTRGSSANIEYAATSGKNGGIYANRASQVDAYGATADDSGTNAVTAGNASTVNFIQGSAKNAENDALHCTHGSTINAHQAVLTGAGRNGILAYAADVMANEANVSNAKNHGVEATRGSRIVLNRGKANDCGVRAALATQSTIDMSYAEALRAGQRAMEATQGGSIMAYSSNATGATEWGYAVYNGATISCVDATGTMNRDPNTLTNNGYILR</sequence>
<reference evidence="3 4" key="1">
    <citation type="submission" date="2019-09" db="EMBL/GenBank/DDBJ databases">
        <title>Isolation and characterization of two phi29 phages that infect Bacillus pumilis.</title>
        <authorList>
            <person name="Batinovic S."/>
            <person name="Rice D."/>
            <person name="Beer M."/>
            <person name="Petrovski S."/>
        </authorList>
    </citation>
    <scope>NUCLEOTIDE SEQUENCE [LARGE SCALE GENOMIC DNA]</scope>
</reference>
<dbReference type="Proteomes" id="UP000363270">
    <property type="component" value="Segment"/>
</dbReference>
<dbReference type="SUPFAM" id="SSF51126">
    <property type="entry name" value="Pectin lyase-like"/>
    <property type="match status" value="1"/>
</dbReference>
<dbReference type="EMBL" id="MN524845">
    <property type="protein sequence ID" value="QGH74239.1"/>
    <property type="molecule type" value="Genomic_DNA"/>
</dbReference>
<dbReference type="RefSeq" id="YP_009910616.1">
    <property type="nucleotide sequence ID" value="NC_049972.1"/>
</dbReference>
<dbReference type="KEGG" id="vg:56239335"/>
<name>A0A5Q2WBA0_9CAUD</name>
<dbReference type="GO" id="GO:0019058">
    <property type="term" value="P:viral life cycle"/>
    <property type="evidence" value="ECO:0007669"/>
    <property type="project" value="UniProtKB-ARBA"/>
</dbReference>
<organism evidence="3 4">
    <name type="scientific">Bacillus phage vB_Bpu_PumA2</name>
    <dbReference type="NCBI Taxonomy" id="2662128"/>
    <lineage>
        <taxon>Viruses</taxon>
        <taxon>Duplodnaviria</taxon>
        <taxon>Heunggongvirae</taxon>
        <taxon>Uroviricota</taxon>
        <taxon>Caudoviricetes</taxon>
        <taxon>Salasmaviridae</taxon>
        <taxon>Bundooravirus</taxon>
        <taxon>Bundooravirus PumA2</taxon>
    </lineage>
</organism>
<dbReference type="GO" id="GO:0044423">
    <property type="term" value="C:virion component"/>
    <property type="evidence" value="ECO:0007669"/>
    <property type="project" value="UniProtKB-KW"/>
</dbReference>
<evidence type="ECO:0000313" key="3">
    <source>
        <dbReference type="EMBL" id="QGH74239.1"/>
    </source>
</evidence>
<proteinExistence type="predicted"/>
<accession>A0A5Q2WBA0</accession>
<comment type="subcellular location">
    <subcellularLocation>
        <location evidence="1">Virion</location>
    </subcellularLocation>
</comment>
<keyword evidence="2" id="KW-0946">Virion</keyword>
<evidence type="ECO:0000313" key="4">
    <source>
        <dbReference type="Proteomes" id="UP000363270"/>
    </source>
</evidence>
<dbReference type="GeneID" id="56239335"/>
<evidence type="ECO:0000256" key="2">
    <source>
        <dbReference type="ARBA" id="ARBA00022844"/>
    </source>
</evidence>
<dbReference type="InterPro" id="IPR011050">
    <property type="entry name" value="Pectin_lyase_fold/virulence"/>
</dbReference>
<evidence type="ECO:0000256" key="1">
    <source>
        <dbReference type="ARBA" id="ARBA00004328"/>
    </source>
</evidence>